<evidence type="ECO:0000256" key="2">
    <source>
        <dbReference type="ARBA" id="ARBA00021310"/>
    </source>
</evidence>
<dbReference type="SUPFAM" id="SSF50249">
    <property type="entry name" value="Nucleic acid-binding proteins"/>
    <property type="match status" value="1"/>
</dbReference>
<organism evidence="9 10">
    <name type="scientific">Prosthecochloris marina</name>
    <dbReference type="NCBI Taxonomy" id="2017681"/>
    <lineage>
        <taxon>Bacteria</taxon>
        <taxon>Pseudomonadati</taxon>
        <taxon>Chlorobiota</taxon>
        <taxon>Chlorobiia</taxon>
        <taxon>Chlorobiales</taxon>
        <taxon>Chlorobiaceae</taxon>
        <taxon>Prosthecochloris</taxon>
    </lineage>
</organism>
<evidence type="ECO:0000256" key="6">
    <source>
        <dbReference type="ARBA" id="ARBA00033409"/>
    </source>
</evidence>
<dbReference type="InterPro" id="IPR003717">
    <property type="entry name" value="RecO"/>
</dbReference>
<proteinExistence type="inferred from homology"/>
<keyword evidence="4 7" id="KW-0233">DNA recombination</keyword>
<evidence type="ECO:0000256" key="1">
    <source>
        <dbReference type="ARBA" id="ARBA00007452"/>
    </source>
</evidence>
<feature type="domain" description="DNA replication/recombination mediator RecO N-terminal" evidence="8">
    <location>
        <begin position="16"/>
        <end position="92"/>
    </location>
</feature>
<keyword evidence="5 7" id="KW-0234">DNA repair</keyword>
<evidence type="ECO:0000313" key="9">
    <source>
        <dbReference type="EMBL" id="PWW82530.1"/>
    </source>
</evidence>
<dbReference type="Proteomes" id="UP000246278">
    <property type="component" value="Unassembled WGS sequence"/>
</dbReference>
<dbReference type="AlphaFoldDB" id="A0A317T878"/>
<comment type="function">
    <text evidence="7">Involved in DNA repair and RecF pathway recombination.</text>
</comment>
<comment type="caution">
    <text evidence="9">The sequence shown here is derived from an EMBL/GenBank/DDBJ whole genome shotgun (WGS) entry which is preliminary data.</text>
</comment>
<sequence length="276" mass="31221">MYIIILPNKKIRTVLTKTRAFVLKEIKFRDTSTICTLYTRDFGRLSVILKGSRNPKSKLSGLFSTGNLLEVVLYKGNNRNLHLVSEARIIRSPMTAEPDMERFSAIYRIIETIRNTTGNEEKNIHLFDALALTIESLCCTCQNTDAVVAWFLLRLISNMGFEPSIEHCVMTGSRIMAILEERPDSSLYLVYDPGGVALQPPAIHSRQAWQPLPVPVYLLMHTLANTDILSVNDLDVLPEESQQLCDILQNYCSMHSDSQPPVKNRKIISQIRSKGI</sequence>
<dbReference type="Pfam" id="PF11967">
    <property type="entry name" value="RecO_N"/>
    <property type="match status" value="1"/>
</dbReference>
<evidence type="ECO:0000313" key="10">
    <source>
        <dbReference type="Proteomes" id="UP000246278"/>
    </source>
</evidence>
<protein>
    <recommendedName>
        <fullName evidence="2 7">DNA repair protein RecO</fullName>
    </recommendedName>
    <alternativeName>
        <fullName evidence="6 7">Recombination protein O</fullName>
    </alternativeName>
</protein>
<dbReference type="Gene3D" id="1.20.1440.120">
    <property type="entry name" value="Recombination protein O, C-terminal domain"/>
    <property type="match status" value="1"/>
</dbReference>
<dbReference type="OrthoDB" id="9789152at2"/>
<dbReference type="HAMAP" id="MF_00201">
    <property type="entry name" value="RecO"/>
    <property type="match status" value="1"/>
</dbReference>
<evidence type="ECO:0000256" key="7">
    <source>
        <dbReference type="HAMAP-Rule" id="MF_00201"/>
    </source>
</evidence>
<dbReference type="GO" id="GO:0043590">
    <property type="term" value="C:bacterial nucleoid"/>
    <property type="evidence" value="ECO:0007669"/>
    <property type="project" value="TreeGrafter"/>
</dbReference>
<dbReference type="GO" id="GO:0006310">
    <property type="term" value="P:DNA recombination"/>
    <property type="evidence" value="ECO:0007669"/>
    <property type="project" value="UniProtKB-UniRule"/>
</dbReference>
<dbReference type="PANTHER" id="PTHR33991">
    <property type="entry name" value="DNA REPAIR PROTEIN RECO"/>
    <property type="match status" value="1"/>
</dbReference>
<dbReference type="InterPro" id="IPR022572">
    <property type="entry name" value="DNA_rep/recomb_RecO_N"/>
</dbReference>
<dbReference type="InterPro" id="IPR042242">
    <property type="entry name" value="RecO_C"/>
</dbReference>
<evidence type="ECO:0000256" key="4">
    <source>
        <dbReference type="ARBA" id="ARBA00023172"/>
    </source>
</evidence>
<evidence type="ECO:0000259" key="8">
    <source>
        <dbReference type="Pfam" id="PF11967"/>
    </source>
</evidence>
<dbReference type="EMBL" id="PDNZ01000003">
    <property type="protein sequence ID" value="PWW82530.1"/>
    <property type="molecule type" value="Genomic_DNA"/>
</dbReference>
<reference evidence="10" key="1">
    <citation type="submission" date="2017-10" db="EMBL/GenBank/DDBJ databases">
        <authorList>
            <person name="Gaisin V.A."/>
            <person name="Rysina M.S."/>
            <person name="Grouzdev D.S."/>
        </authorList>
    </citation>
    <scope>NUCLEOTIDE SEQUENCE [LARGE SCALE GENOMIC DNA]</scope>
    <source>
        <strain evidence="10">V1</strain>
    </source>
</reference>
<accession>A0A317T878</accession>
<keyword evidence="10" id="KW-1185">Reference proteome</keyword>
<evidence type="ECO:0000256" key="3">
    <source>
        <dbReference type="ARBA" id="ARBA00022763"/>
    </source>
</evidence>
<dbReference type="GO" id="GO:0006302">
    <property type="term" value="P:double-strand break repair"/>
    <property type="evidence" value="ECO:0007669"/>
    <property type="project" value="TreeGrafter"/>
</dbReference>
<evidence type="ECO:0000256" key="5">
    <source>
        <dbReference type="ARBA" id="ARBA00023204"/>
    </source>
</evidence>
<comment type="similarity">
    <text evidence="1 7">Belongs to the RecO family.</text>
</comment>
<dbReference type="SUPFAM" id="SSF57863">
    <property type="entry name" value="ArfGap/RecO-like zinc finger"/>
    <property type="match status" value="1"/>
</dbReference>
<dbReference type="InterPro" id="IPR037278">
    <property type="entry name" value="ARFGAP/RecO"/>
</dbReference>
<dbReference type="NCBIfam" id="TIGR00613">
    <property type="entry name" value="reco"/>
    <property type="match status" value="1"/>
</dbReference>
<dbReference type="Gene3D" id="2.40.50.140">
    <property type="entry name" value="Nucleic acid-binding proteins"/>
    <property type="match status" value="1"/>
</dbReference>
<dbReference type="PANTHER" id="PTHR33991:SF1">
    <property type="entry name" value="DNA REPAIR PROTEIN RECO"/>
    <property type="match status" value="1"/>
</dbReference>
<name>A0A317T878_9CHLB</name>
<keyword evidence="3 7" id="KW-0227">DNA damage</keyword>
<gene>
    <name evidence="7 9" type="primary">recO</name>
    <name evidence="9" type="ORF">CR164_05980</name>
</gene>
<dbReference type="InterPro" id="IPR012340">
    <property type="entry name" value="NA-bd_OB-fold"/>
</dbReference>
<dbReference type="Pfam" id="PF02565">
    <property type="entry name" value="RecO_C"/>
    <property type="match status" value="1"/>
</dbReference>